<dbReference type="PANTHER" id="PTHR30011">
    <property type="entry name" value="ALKANESULFONATE MONOOXYGENASE-RELATED"/>
    <property type="match status" value="1"/>
</dbReference>
<keyword evidence="2" id="KW-0288">FMN</keyword>
<name>A0ABU3DL44_9RHOB</name>
<dbReference type="Pfam" id="PF00296">
    <property type="entry name" value="Bac_luciferase"/>
    <property type="match status" value="1"/>
</dbReference>
<dbReference type="RefSeq" id="WP_311693963.1">
    <property type="nucleotide sequence ID" value="NZ_JAVRHL010000005.1"/>
</dbReference>
<sequence length="414" mass="44280">MILNAVVFGFGSHEAAWRQPGLSATAPLELSHWLACGREAEAAGFDGLFLGDIMCLQDRPADHPSEALDPFMVLAAIAGATERLRLIGTASTSFNHPYHLARRVLSLHHLTGGRAGWNVVTSSYPQEARMFGLDEMPPTSERYAMAEEVVEAVKALWEGWDGATRVADKTSGRWLTRAPRETQARGRFGAMDGALNLSPEPYAWPLFAQAGSSPTGLAFAARHAGQVFTVQSGIAEARAFRDEVHRLAGEAGRAPEEIAVLPGLVPVVAETRDAAEAQLLEMTGHMNLEHVRTKLARFIGLPLDGYDLDAPFPHAPDDVGENTFSNSRARLLVRTAVEEGHTLRQSLARFAAGHGHLLVVGTGDDVARVMREWISAGAADGFNVMAPVLPAGIAAFGAHVMPALDRGGPIGAMP</sequence>
<keyword evidence="3 7" id="KW-0560">Oxidoreductase</keyword>
<protein>
    <submittedName>
        <fullName evidence="7">NtaA/DmoA family FMN-dependent monooxygenase</fullName>
        <ecNumber evidence="7">1.14.-.-</ecNumber>
    </submittedName>
</protein>
<dbReference type="PANTHER" id="PTHR30011:SF16">
    <property type="entry name" value="C2H2 FINGER DOMAIN TRANSCRIPTION FACTOR (EUROFUNG)-RELATED"/>
    <property type="match status" value="1"/>
</dbReference>
<dbReference type="EC" id="1.14.-.-" evidence="7"/>
<reference evidence="7 8" key="1">
    <citation type="submission" date="2023-09" db="EMBL/GenBank/DDBJ databases">
        <authorList>
            <person name="Rey-Velasco X."/>
        </authorList>
    </citation>
    <scope>NUCLEOTIDE SEQUENCE [LARGE SCALE GENOMIC DNA]</scope>
    <source>
        <strain evidence="7 8">F158</strain>
    </source>
</reference>
<dbReference type="EMBL" id="JAVRHL010000005">
    <property type="protein sequence ID" value="MDT0684443.1"/>
    <property type="molecule type" value="Genomic_DNA"/>
</dbReference>
<evidence type="ECO:0000259" key="6">
    <source>
        <dbReference type="Pfam" id="PF00296"/>
    </source>
</evidence>
<gene>
    <name evidence="7" type="ORF">RM543_17310</name>
</gene>
<dbReference type="NCBIfam" id="TIGR03860">
    <property type="entry name" value="FMN_nitrolo"/>
    <property type="match status" value="1"/>
</dbReference>
<dbReference type="InterPro" id="IPR036661">
    <property type="entry name" value="Luciferase-like_sf"/>
</dbReference>
<dbReference type="Gene3D" id="3.20.20.30">
    <property type="entry name" value="Luciferase-like domain"/>
    <property type="match status" value="1"/>
</dbReference>
<dbReference type="InterPro" id="IPR016215">
    <property type="entry name" value="NTA_MOA"/>
</dbReference>
<evidence type="ECO:0000256" key="5">
    <source>
        <dbReference type="ARBA" id="ARBA00033748"/>
    </source>
</evidence>
<comment type="caution">
    <text evidence="7">The sequence shown here is derived from an EMBL/GenBank/DDBJ whole genome shotgun (WGS) entry which is preliminary data.</text>
</comment>
<keyword evidence="1" id="KW-0285">Flavoprotein</keyword>
<dbReference type="PIRSF" id="PIRSF000337">
    <property type="entry name" value="NTA_MOA"/>
    <property type="match status" value="1"/>
</dbReference>
<dbReference type="InterPro" id="IPR011251">
    <property type="entry name" value="Luciferase-like_dom"/>
</dbReference>
<comment type="similarity">
    <text evidence="5">Belongs to the NtaA/SnaA/DszA monooxygenase family.</text>
</comment>
<organism evidence="7 8">
    <name type="scientific">Tropicimonas omnivorans</name>
    <dbReference type="NCBI Taxonomy" id="3075590"/>
    <lineage>
        <taxon>Bacteria</taxon>
        <taxon>Pseudomonadati</taxon>
        <taxon>Pseudomonadota</taxon>
        <taxon>Alphaproteobacteria</taxon>
        <taxon>Rhodobacterales</taxon>
        <taxon>Roseobacteraceae</taxon>
        <taxon>Tropicimonas</taxon>
    </lineage>
</organism>
<keyword evidence="4 7" id="KW-0503">Monooxygenase</keyword>
<proteinExistence type="inferred from homology"/>
<evidence type="ECO:0000256" key="3">
    <source>
        <dbReference type="ARBA" id="ARBA00023002"/>
    </source>
</evidence>
<dbReference type="SUPFAM" id="SSF51679">
    <property type="entry name" value="Bacterial luciferase-like"/>
    <property type="match status" value="1"/>
</dbReference>
<evidence type="ECO:0000313" key="7">
    <source>
        <dbReference type="EMBL" id="MDT0684443.1"/>
    </source>
</evidence>
<keyword evidence="8" id="KW-1185">Reference proteome</keyword>
<evidence type="ECO:0000256" key="4">
    <source>
        <dbReference type="ARBA" id="ARBA00023033"/>
    </source>
</evidence>
<dbReference type="InterPro" id="IPR051260">
    <property type="entry name" value="Diverse_substr_monoxygenases"/>
</dbReference>
<feature type="domain" description="Luciferase-like" evidence="6">
    <location>
        <begin position="18"/>
        <end position="378"/>
    </location>
</feature>
<evidence type="ECO:0000313" key="8">
    <source>
        <dbReference type="Proteomes" id="UP001265259"/>
    </source>
</evidence>
<dbReference type="GO" id="GO:0004497">
    <property type="term" value="F:monooxygenase activity"/>
    <property type="evidence" value="ECO:0007669"/>
    <property type="project" value="UniProtKB-KW"/>
</dbReference>
<evidence type="ECO:0000256" key="1">
    <source>
        <dbReference type="ARBA" id="ARBA00022630"/>
    </source>
</evidence>
<dbReference type="Proteomes" id="UP001265259">
    <property type="component" value="Unassembled WGS sequence"/>
</dbReference>
<evidence type="ECO:0000256" key="2">
    <source>
        <dbReference type="ARBA" id="ARBA00022643"/>
    </source>
</evidence>
<accession>A0ABU3DL44</accession>